<evidence type="ECO:0008006" key="2">
    <source>
        <dbReference type="Google" id="ProtNLM"/>
    </source>
</evidence>
<accession>A0A381RIW4</accession>
<dbReference type="Pfam" id="PF00450">
    <property type="entry name" value="Peptidase_S10"/>
    <property type="match status" value="1"/>
</dbReference>
<dbReference type="SUPFAM" id="SSF53474">
    <property type="entry name" value="alpha/beta-Hydrolases"/>
    <property type="match status" value="1"/>
</dbReference>
<protein>
    <recommendedName>
        <fullName evidence="2">Carboxypeptidase</fullName>
    </recommendedName>
</protein>
<gene>
    <name evidence="1" type="ORF">METZ01_LOCUS43713</name>
</gene>
<sequence length="488" mass="55676">MKNFILLLFISSYFCAFSQTRSIEPERSVTTSHYVTVKGSRISYTATAGTLPVWSDEDKAVATLFYTYYKRSDIKSIEKRPIFFSFNGGPGAASIWMHMGYTSPRTLNIDDEGNPVQPYGFKENPHSIIDVADIVYINPVNVGLSRILDKDYDRANFFGVNSDIKYLAKWINDFVNKYKLWVSPKYLIGESYGTPRCSGLSLELQRAQTMYINGVVLVSPTGLGIDRDGPVSAALTLPYYAATAWYHKALDDDLLSQDLDDILPEIEKYTIEKFIPAIAKGSSLSDSEKNDVAVVASRYSGLSVKDYLDYNLDVPTSYFWKKLLYEDGLTIGRLDSRYKGIDKTDAGIRYDHDPAMAAWDHAFTPAMNHYLKEELKFETNMKYNVWGNVRPWDRSNNTTGEDLRHAMAKNPYMHVFIQSGYYDGATDYFNAKYTMWNIDPSGKMKDRLSFKGYRSGHMMYLRKEDLKNSNDDIREFISKTTPKGSAKY</sequence>
<name>A0A381RIW4_9ZZZZ</name>
<dbReference type="Gene3D" id="3.40.50.1820">
    <property type="entry name" value="alpha/beta hydrolase"/>
    <property type="match status" value="1"/>
</dbReference>
<evidence type="ECO:0000313" key="1">
    <source>
        <dbReference type="EMBL" id="SUZ90859.1"/>
    </source>
</evidence>
<dbReference type="InterPro" id="IPR029058">
    <property type="entry name" value="AB_hydrolase_fold"/>
</dbReference>
<organism evidence="1">
    <name type="scientific">marine metagenome</name>
    <dbReference type="NCBI Taxonomy" id="408172"/>
    <lineage>
        <taxon>unclassified sequences</taxon>
        <taxon>metagenomes</taxon>
        <taxon>ecological metagenomes</taxon>
    </lineage>
</organism>
<dbReference type="AlphaFoldDB" id="A0A381RIW4"/>
<proteinExistence type="predicted"/>
<dbReference type="EMBL" id="UINC01001929">
    <property type="protein sequence ID" value="SUZ90859.1"/>
    <property type="molecule type" value="Genomic_DNA"/>
</dbReference>
<dbReference type="GO" id="GO:0006508">
    <property type="term" value="P:proteolysis"/>
    <property type="evidence" value="ECO:0007669"/>
    <property type="project" value="InterPro"/>
</dbReference>
<reference evidence="1" key="1">
    <citation type="submission" date="2018-05" db="EMBL/GenBank/DDBJ databases">
        <authorList>
            <person name="Lanie J.A."/>
            <person name="Ng W.-L."/>
            <person name="Kazmierczak K.M."/>
            <person name="Andrzejewski T.M."/>
            <person name="Davidsen T.M."/>
            <person name="Wayne K.J."/>
            <person name="Tettelin H."/>
            <person name="Glass J.I."/>
            <person name="Rusch D."/>
            <person name="Podicherti R."/>
            <person name="Tsui H.-C.T."/>
            <person name="Winkler M.E."/>
        </authorList>
    </citation>
    <scope>NUCLEOTIDE SEQUENCE</scope>
</reference>
<dbReference type="GO" id="GO:0004185">
    <property type="term" value="F:serine-type carboxypeptidase activity"/>
    <property type="evidence" value="ECO:0007669"/>
    <property type="project" value="InterPro"/>
</dbReference>
<dbReference type="InterPro" id="IPR001563">
    <property type="entry name" value="Peptidase_S10"/>
</dbReference>